<proteinExistence type="predicted"/>
<dbReference type="InterPro" id="IPR051797">
    <property type="entry name" value="TrmB-like"/>
</dbReference>
<dbReference type="InterPro" id="IPR036388">
    <property type="entry name" value="WH-like_DNA-bd_sf"/>
</dbReference>
<accession>A0A0M0BPX4</accession>
<dbReference type="Gene3D" id="1.10.1200.200">
    <property type="entry name" value="Protein of unknown function DUF3227"/>
    <property type="match status" value="1"/>
</dbReference>
<reference evidence="2 3" key="1">
    <citation type="submission" date="2015-06" db="EMBL/GenBank/DDBJ databases">
        <title>New insights into the roles of widespread benthic archaea in carbon and nitrogen cycling.</title>
        <authorList>
            <person name="Lazar C.S."/>
            <person name="Baker B.J."/>
            <person name="Seitz K.W."/>
            <person name="Hyde A.S."/>
            <person name="Dick G.J."/>
            <person name="Hinrichs K.-U."/>
            <person name="Teske A.P."/>
        </authorList>
    </citation>
    <scope>NUCLEOTIDE SEQUENCE [LARGE SCALE GENOMIC DNA]</scope>
    <source>
        <strain evidence="2">DG-45</strain>
    </source>
</reference>
<dbReference type="InterPro" id="IPR044908">
    <property type="entry name" value="NitrOD5-like_sf"/>
</dbReference>
<dbReference type="PANTHER" id="PTHR34293">
    <property type="entry name" value="HTH-TYPE TRANSCRIPTIONAL REGULATOR TRMBL2"/>
    <property type="match status" value="1"/>
</dbReference>
<dbReference type="AlphaFoldDB" id="A0A0M0BPX4"/>
<protein>
    <recommendedName>
        <fullName evidence="1">Transcription regulator TrmB N-terminal domain-containing protein</fullName>
    </recommendedName>
</protein>
<comment type="caution">
    <text evidence="2">The sequence shown here is derived from an EMBL/GenBank/DDBJ whole genome shotgun (WGS) entry which is preliminary data.</text>
</comment>
<evidence type="ECO:0000313" key="2">
    <source>
        <dbReference type="EMBL" id="KON30415.1"/>
    </source>
</evidence>
<dbReference type="Pfam" id="PF01978">
    <property type="entry name" value="TrmB"/>
    <property type="match status" value="1"/>
</dbReference>
<dbReference type="Proteomes" id="UP000037210">
    <property type="component" value="Unassembled WGS sequence"/>
</dbReference>
<feature type="domain" description="Transcription regulator TrmB N-terminal" evidence="1">
    <location>
        <begin position="106"/>
        <end position="168"/>
    </location>
</feature>
<evidence type="ECO:0000259" key="1">
    <source>
        <dbReference type="Pfam" id="PF01978"/>
    </source>
</evidence>
<dbReference type="Gene3D" id="1.10.10.10">
    <property type="entry name" value="Winged helix-like DNA-binding domain superfamily/Winged helix DNA-binding domain"/>
    <property type="match status" value="1"/>
</dbReference>
<evidence type="ECO:0000313" key="3">
    <source>
        <dbReference type="Proteomes" id="UP000037210"/>
    </source>
</evidence>
<dbReference type="PANTHER" id="PTHR34293:SF1">
    <property type="entry name" value="HTH-TYPE TRANSCRIPTIONAL REGULATOR TRMBL2"/>
    <property type="match status" value="1"/>
</dbReference>
<organism evidence="2 3">
    <name type="scientific">miscellaneous Crenarchaeota group-15 archaeon DG-45</name>
    <dbReference type="NCBI Taxonomy" id="1685127"/>
    <lineage>
        <taxon>Archaea</taxon>
        <taxon>Candidatus Bathyarchaeota</taxon>
        <taxon>MCG-15</taxon>
    </lineage>
</organism>
<dbReference type="InterPro" id="IPR002831">
    <property type="entry name" value="Tscrpt_reg_TrmB_N"/>
</dbReference>
<gene>
    <name evidence="2" type="ORF">AC482_03905</name>
</gene>
<dbReference type="EMBL" id="LFWZ01000032">
    <property type="protein sequence ID" value="KON30415.1"/>
    <property type="molecule type" value="Genomic_DNA"/>
</dbReference>
<sequence length="215" mass="24946">MTVDESDLIGIADNILQSIFGEIATRLLYDYIEREFHLSRLQILQEPSKFIEALVATFGETGAKMIEKGILKAVEAKVSYDKEENPLTLTQVEEYAWRLRRCIDFLSEYEAKLFIALIAYGESSARKLAKNTGIPRTKIYHTAENLQTKDMASSRRFRGMTLFKPKNPIKVFRGHINLMRKKLMDLEMIVKKLHELYQNLSLPEELDSLEELKQR</sequence>
<name>A0A0M0BPX4_9ARCH</name>